<reference evidence="1 2" key="1">
    <citation type="journal article" date="2019" name="Nat. Ecol. Evol.">
        <title>Megaphylogeny resolves global patterns of mushroom evolution.</title>
        <authorList>
            <person name="Varga T."/>
            <person name="Krizsan K."/>
            <person name="Foldi C."/>
            <person name="Dima B."/>
            <person name="Sanchez-Garcia M."/>
            <person name="Sanchez-Ramirez S."/>
            <person name="Szollosi G.J."/>
            <person name="Szarkandi J.G."/>
            <person name="Papp V."/>
            <person name="Albert L."/>
            <person name="Andreopoulos W."/>
            <person name="Angelini C."/>
            <person name="Antonin V."/>
            <person name="Barry K.W."/>
            <person name="Bougher N.L."/>
            <person name="Buchanan P."/>
            <person name="Buyck B."/>
            <person name="Bense V."/>
            <person name="Catcheside P."/>
            <person name="Chovatia M."/>
            <person name="Cooper J."/>
            <person name="Damon W."/>
            <person name="Desjardin D."/>
            <person name="Finy P."/>
            <person name="Geml J."/>
            <person name="Haridas S."/>
            <person name="Hughes K."/>
            <person name="Justo A."/>
            <person name="Karasinski D."/>
            <person name="Kautmanova I."/>
            <person name="Kiss B."/>
            <person name="Kocsube S."/>
            <person name="Kotiranta H."/>
            <person name="LaButti K.M."/>
            <person name="Lechner B.E."/>
            <person name="Liimatainen K."/>
            <person name="Lipzen A."/>
            <person name="Lukacs Z."/>
            <person name="Mihaltcheva S."/>
            <person name="Morgado L.N."/>
            <person name="Niskanen T."/>
            <person name="Noordeloos M.E."/>
            <person name="Ohm R.A."/>
            <person name="Ortiz-Santana B."/>
            <person name="Ovrebo C."/>
            <person name="Racz N."/>
            <person name="Riley R."/>
            <person name="Savchenko A."/>
            <person name="Shiryaev A."/>
            <person name="Soop K."/>
            <person name="Spirin V."/>
            <person name="Szebenyi C."/>
            <person name="Tomsovsky M."/>
            <person name="Tulloss R.E."/>
            <person name="Uehling J."/>
            <person name="Grigoriev I.V."/>
            <person name="Vagvolgyi C."/>
            <person name="Papp T."/>
            <person name="Martin F.M."/>
            <person name="Miettinen O."/>
            <person name="Hibbett D.S."/>
            <person name="Nagy L.G."/>
        </authorList>
    </citation>
    <scope>NUCLEOTIDE SEQUENCE [LARGE SCALE GENOMIC DNA]</scope>
    <source>
        <strain evidence="1 2">CBS 121175</strain>
    </source>
</reference>
<dbReference type="EMBL" id="ML210473">
    <property type="protein sequence ID" value="TFK17695.1"/>
    <property type="molecule type" value="Genomic_DNA"/>
</dbReference>
<dbReference type="Proteomes" id="UP000307440">
    <property type="component" value="Unassembled WGS sequence"/>
</dbReference>
<name>A0A5C3KC90_COPMA</name>
<organism evidence="1 2">
    <name type="scientific">Coprinopsis marcescibilis</name>
    <name type="common">Agaric fungus</name>
    <name type="synonym">Psathyrella marcescibilis</name>
    <dbReference type="NCBI Taxonomy" id="230819"/>
    <lineage>
        <taxon>Eukaryota</taxon>
        <taxon>Fungi</taxon>
        <taxon>Dikarya</taxon>
        <taxon>Basidiomycota</taxon>
        <taxon>Agaricomycotina</taxon>
        <taxon>Agaricomycetes</taxon>
        <taxon>Agaricomycetidae</taxon>
        <taxon>Agaricales</taxon>
        <taxon>Agaricineae</taxon>
        <taxon>Psathyrellaceae</taxon>
        <taxon>Coprinopsis</taxon>
    </lineage>
</organism>
<evidence type="ECO:0000313" key="1">
    <source>
        <dbReference type="EMBL" id="TFK17695.1"/>
    </source>
</evidence>
<sequence>MAAQPEQRQTRHCRAALVELGHCLPPGLPSHPAIAVLDSCAQPWSLLVLNFGFPHTSFAVLNSRVPDMPWRSSKSTPKLSSASTATLDFLNGVAEEPREGWKGEDGDWDGCAALRDVLVSSPISIVVAKIDNSRPLTQSPIQHRTLHYPVPKLRNEVQVLALRVDEFWDEGVRV</sequence>
<evidence type="ECO:0000313" key="2">
    <source>
        <dbReference type="Proteomes" id="UP000307440"/>
    </source>
</evidence>
<dbReference type="AlphaFoldDB" id="A0A5C3KC90"/>
<keyword evidence="2" id="KW-1185">Reference proteome</keyword>
<accession>A0A5C3KC90</accession>
<protein>
    <submittedName>
        <fullName evidence="1">Uncharacterized protein</fullName>
    </submittedName>
</protein>
<proteinExistence type="predicted"/>
<gene>
    <name evidence="1" type="ORF">FA15DRAFT_661248</name>
</gene>